<keyword evidence="2" id="KW-1185">Reference proteome</keyword>
<dbReference type="OrthoDB" id="244495at2759"/>
<protein>
    <submittedName>
        <fullName evidence="1">Uncharacterized protein</fullName>
    </submittedName>
</protein>
<evidence type="ECO:0000313" key="1">
    <source>
        <dbReference type="EMBL" id="EAZ63924.2"/>
    </source>
</evidence>
<dbReference type="OMA" id="VWIVISR"/>
<comment type="caution">
    <text evidence="1">The sequence shown here is derived from an EMBL/GenBank/DDBJ whole genome shotgun (WGS) entry which is preliminary data.</text>
</comment>
<sequence length="373" mass="42723">MRVDKSFYVNNYVKLAWMVLSDSHGNNCKKSLRKFHEFNNKYGTFINQLIYNSQLSPTNLVISIYYLNRYYHHNDVLNLEQNDEEDGDNMTVYLIIMSLILSNKSFDDQSYTLKTWLTIISSTISNTNQSEDLVRVDLPLLNYLESYFLSCLNYKLSFNNLAVDSGFWSKLTNSSMFKLSRAIIQNLKSLVQEEDLSWSPSSPTSNYNATPISTPVDEKISILSTVSAPLVVPTSATFRFKPVDYRTPSLSSFSSPSFTKAPTACSSNRMSKGIYSPLTPLTPYSDEQNYYASSIKRRKLNQLGSCQSWVQQQQQQLQQQHLQRQQQHILLAGQENPLALPAVPLFFNAQLPYAANQFNQTAPYNLQQNIFWS</sequence>
<name>A3GGF6_PICST</name>
<dbReference type="eggNOG" id="ENOG502RQ15">
    <property type="taxonomic scope" value="Eukaryota"/>
</dbReference>
<dbReference type="CDD" id="cd20557">
    <property type="entry name" value="CYCLIN_ScPCL1-like"/>
    <property type="match status" value="1"/>
</dbReference>
<dbReference type="GeneID" id="4851355"/>
<accession>A3GGF6</accession>
<dbReference type="AlphaFoldDB" id="A3GGF6"/>
<dbReference type="EMBL" id="AAVQ01000001">
    <property type="protein sequence ID" value="EAZ63924.2"/>
    <property type="molecule type" value="Genomic_DNA"/>
</dbReference>
<dbReference type="Gene3D" id="1.10.472.10">
    <property type="entry name" value="Cyclin-like"/>
    <property type="match status" value="1"/>
</dbReference>
<dbReference type="InParanoid" id="A3GGF6"/>
<dbReference type="RefSeq" id="XP_001387947.2">
    <property type="nucleotide sequence ID" value="XM_001387910.1"/>
</dbReference>
<evidence type="ECO:0000313" key="2">
    <source>
        <dbReference type="Proteomes" id="UP000002258"/>
    </source>
</evidence>
<gene>
    <name evidence="1" type="ORF">PICST_66459</name>
</gene>
<dbReference type="HOGENOM" id="CLU_742096_0_0_1"/>
<dbReference type="KEGG" id="pic:PICST_66459"/>
<proteinExistence type="predicted"/>
<organism evidence="1 2">
    <name type="scientific">Scheffersomyces stipitis (strain ATCC 58785 / CBS 6054 / NBRC 10063 / NRRL Y-11545)</name>
    <name type="common">Yeast</name>
    <name type="synonym">Pichia stipitis</name>
    <dbReference type="NCBI Taxonomy" id="322104"/>
    <lineage>
        <taxon>Eukaryota</taxon>
        <taxon>Fungi</taxon>
        <taxon>Dikarya</taxon>
        <taxon>Ascomycota</taxon>
        <taxon>Saccharomycotina</taxon>
        <taxon>Pichiomycetes</taxon>
        <taxon>Debaryomycetaceae</taxon>
        <taxon>Scheffersomyces</taxon>
    </lineage>
</organism>
<reference evidence="1 2" key="1">
    <citation type="journal article" date="2007" name="Nat. Biotechnol.">
        <title>Genome sequence of the lignocellulose-bioconverting and xylose-fermenting yeast Pichia stipitis.</title>
        <authorList>
            <person name="Jeffries T.W."/>
            <person name="Grigoriev I.V."/>
            <person name="Grimwood J."/>
            <person name="Laplaza J.M."/>
            <person name="Aerts A."/>
            <person name="Salamov A."/>
            <person name="Schmutz J."/>
            <person name="Lindquist E."/>
            <person name="Dehal P."/>
            <person name="Shapiro H."/>
            <person name="Jin Y.S."/>
            <person name="Passoth V."/>
            <person name="Richardson P.M."/>
        </authorList>
    </citation>
    <scope>NUCLEOTIDE SEQUENCE [LARGE SCALE GENOMIC DNA]</scope>
    <source>
        <strain evidence="2">ATCC 58785 / CBS 6054 / NBRC 10063 / NRRL Y-11545</strain>
    </source>
</reference>
<dbReference type="Proteomes" id="UP000002258">
    <property type="component" value="Chromosome 1"/>
</dbReference>